<dbReference type="PANTHER" id="PTHR48098">
    <property type="entry name" value="ENTEROCHELIN ESTERASE-RELATED"/>
    <property type="match status" value="1"/>
</dbReference>
<dbReference type="Gene3D" id="3.40.50.1820">
    <property type="entry name" value="alpha/beta hydrolase"/>
    <property type="match status" value="1"/>
</dbReference>
<dbReference type="SUPFAM" id="SSF53474">
    <property type="entry name" value="alpha/beta-Hydrolases"/>
    <property type="match status" value="1"/>
</dbReference>
<dbReference type="Proteomes" id="UP000053937">
    <property type="component" value="Unassembled WGS sequence"/>
</dbReference>
<evidence type="ECO:0000313" key="1">
    <source>
        <dbReference type="EMBL" id="KUL29117.1"/>
    </source>
</evidence>
<dbReference type="EMBL" id="LMBR01000127">
    <property type="protein sequence ID" value="KUL29117.1"/>
    <property type="molecule type" value="Genomic_DNA"/>
</dbReference>
<evidence type="ECO:0000313" key="2">
    <source>
        <dbReference type="Proteomes" id="UP000053937"/>
    </source>
</evidence>
<dbReference type="InterPro" id="IPR000801">
    <property type="entry name" value="Esterase-like"/>
</dbReference>
<organism evidence="1 2">
    <name type="scientific">Chlorobium limicola</name>
    <dbReference type="NCBI Taxonomy" id="1092"/>
    <lineage>
        <taxon>Bacteria</taxon>
        <taxon>Pseudomonadati</taxon>
        <taxon>Chlorobiota</taxon>
        <taxon>Chlorobiia</taxon>
        <taxon>Chlorobiales</taxon>
        <taxon>Chlorobiaceae</taxon>
        <taxon>Chlorobium/Pelodictyon group</taxon>
        <taxon>Chlorobium</taxon>
    </lineage>
</organism>
<dbReference type="InterPro" id="IPR029058">
    <property type="entry name" value="AB_hydrolase_fold"/>
</dbReference>
<accession>A0A101JLR5</accession>
<dbReference type="Pfam" id="PF00756">
    <property type="entry name" value="Esterase"/>
    <property type="match status" value="1"/>
</dbReference>
<dbReference type="PANTHER" id="PTHR48098:SF1">
    <property type="entry name" value="DIACYLGLYCEROL ACYLTRANSFERASE_MYCOLYLTRANSFERASE AG85A"/>
    <property type="match status" value="1"/>
</dbReference>
<reference evidence="1 2" key="1">
    <citation type="submission" date="2015-10" db="EMBL/GenBank/DDBJ databases">
        <title>Draft Genome Sequence of Chlorobium limicola strain Frasassi Growing under Artificial Lighting in the Frasassi Cave System.</title>
        <authorList>
            <person name="Mansor M."/>
            <person name="Macalady J."/>
        </authorList>
    </citation>
    <scope>NUCLEOTIDE SEQUENCE [LARGE SCALE GENOMIC DNA]</scope>
    <source>
        <strain evidence="1 2">Frasassi</strain>
    </source>
</reference>
<dbReference type="AlphaFoldDB" id="A0A101JLR5"/>
<dbReference type="GO" id="GO:0016747">
    <property type="term" value="F:acyltransferase activity, transferring groups other than amino-acyl groups"/>
    <property type="evidence" value="ECO:0007669"/>
    <property type="project" value="TreeGrafter"/>
</dbReference>
<gene>
    <name evidence="1" type="ORF">ASB62_05320</name>
</gene>
<protein>
    <submittedName>
        <fullName evidence="1">Esterase</fullName>
    </submittedName>
</protein>
<keyword evidence="2" id="KW-1185">Reference proteome</keyword>
<dbReference type="OrthoDB" id="9784036at2"/>
<dbReference type="InterPro" id="IPR050583">
    <property type="entry name" value="Mycobacterial_A85_antigen"/>
</dbReference>
<dbReference type="RefSeq" id="WP_059138937.1">
    <property type="nucleotide sequence ID" value="NZ_LMBR01000127.1"/>
</dbReference>
<sequence length="341" mass="38546">MNPRFTAKPSIATIMAPGITLAGNPLDDPHERYVQVYLPPSYDGERRFPVIYLLSGFASTGRSFMNYSFGRPTVPEMVEKLITEGAMQECLIVMPDCMTRYGGSQYVDSDATGRYESYLVEELIPFIDHSFATLPRREGRAIAGKSSGGFGALRLAMKHPDCFSAAACHSGDMYFELCYRPNFPAAARILERYRGSVSAFLETYESALKKPGNEFPLLDIIAMSAAYSPDRNKPAPENMRLPFDTYTCEIIEPVWKEWLTFDPLSMIEHKKYRDALRSLSLLYLDCGSFDEYNLQYGHRIFSAKAKKYGIAHRYEEFPDSHTDTSYRYGVSLPELSNVISA</sequence>
<comment type="caution">
    <text evidence="1">The sequence shown here is derived from an EMBL/GenBank/DDBJ whole genome shotgun (WGS) entry which is preliminary data.</text>
</comment>
<name>A0A101JLR5_CHLLI</name>
<proteinExistence type="predicted"/>